<dbReference type="GO" id="GO:0016459">
    <property type="term" value="C:myosin complex"/>
    <property type="evidence" value="ECO:0007669"/>
    <property type="project" value="InterPro"/>
</dbReference>
<dbReference type="InterPro" id="IPR010926">
    <property type="entry name" value="Myosin_TH1"/>
</dbReference>
<dbReference type="GO" id="GO:0005509">
    <property type="term" value="F:calcium ion binding"/>
    <property type="evidence" value="ECO:0007669"/>
    <property type="project" value="InterPro"/>
</dbReference>
<evidence type="ECO:0000259" key="2">
    <source>
        <dbReference type="PROSITE" id="PS51757"/>
    </source>
</evidence>
<dbReference type="PROSITE" id="PS51757">
    <property type="entry name" value="TH1"/>
    <property type="match status" value="1"/>
</dbReference>
<dbReference type="PANTHER" id="PTHR48050:SF13">
    <property type="entry name" value="STEROL 3-BETA-GLUCOSYLTRANSFERASE UGT80A2"/>
    <property type="match status" value="1"/>
</dbReference>
<feature type="domain" description="EF-hand" evidence="1">
    <location>
        <begin position="1039"/>
        <end position="1074"/>
    </location>
</feature>
<dbReference type="InterPro" id="IPR050426">
    <property type="entry name" value="Glycosyltransferase_28"/>
</dbReference>
<evidence type="ECO:0000259" key="1">
    <source>
        <dbReference type="PROSITE" id="PS50222"/>
    </source>
</evidence>
<protein>
    <recommendedName>
        <fullName evidence="5">Calmodulin</fullName>
    </recommendedName>
</protein>
<accession>A0AAE0FNS2</accession>
<dbReference type="AlphaFoldDB" id="A0AAE0FNS2"/>
<dbReference type="InterPro" id="IPR002048">
    <property type="entry name" value="EF_hand_dom"/>
</dbReference>
<keyword evidence="4" id="KW-1185">Reference proteome</keyword>
<evidence type="ECO:0008006" key="5">
    <source>
        <dbReference type="Google" id="ProtNLM"/>
    </source>
</evidence>
<dbReference type="PROSITE" id="PS50222">
    <property type="entry name" value="EF_HAND_2"/>
    <property type="match status" value="1"/>
</dbReference>
<evidence type="ECO:0000313" key="3">
    <source>
        <dbReference type="EMBL" id="KAK3262875.1"/>
    </source>
</evidence>
<dbReference type="SUPFAM" id="SSF53756">
    <property type="entry name" value="UDP-Glycosyltransferase/glycogen phosphorylase"/>
    <property type="match status" value="2"/>
</dbReference>
<dbReference type="GO" id="GO:0003774">
    <property type="term" value="F:cytoskeletal motor activity"/>
    <property type="evidence" value="ECO:0007669"/>
    <property type="project" value="InterPro"/>
</dbReference>
<dbReference type="Gene3D" id="1.10.238.10">
    <property type="entry name" value="EF-hand"/>
    <property type="match status" value="1"/>
</dbReference>
<proteinExistence type="predicted"/>
<dbReference type="Pfam" id="PF06017">
    <property type="entry name" value="Myosin_TH1"/>
    <property type="match status" value="1"/>
</dbReference>
<name>A0AAE0FNS2_9CHLO</name>
<sequence length="1074" mass="118845">MPRDLKNNSVVARYLEADETIQLCGDVTKINPKGHRQKRQLVLTDKAIYNFCLQTYFSSPLKRRIPLQLITQVVTSRRSLQLVVKVNGEYDIHLETNLKDQIVAALAAACSASGGDFTVRANEASDLTEVVINRYQATQAYSQQRIHLIKPTFEVETPISRKIRGLKRLKTCSKILQADCSPWSGRRGSVQICVRVELTVEEAMEGTEPVVKVHIITAGNPRKSVHADRKSKNSIDATSIRRSLRSQEAKLLPKMNVVLLAIGSLAHVDPFLRLGQLLQRDGHRVRVATHLTHQHEVLANKLEFYPLAPYLPSACIRLEKWMRQSGGHLFPGNPEEIDFEDRTRMIETILKSTWLACTEADPGDVVSRCSVLRLEITSIQLEISSAWRLPSEIYCQFALGAHDSQVCRAAVVTEGGSVVWEDGTAVEFLMQEEEVDEGLQLAVEVRSAEGEGMNGVFGRLTLMVPAEQHAGLLCSYEIRAAEDILKEDEPAPIIGTICISSTLSLPSNTEPVDASGGSFVADAIISSLDTYGHIHCAEALHIPLQLVSLQPFAATRDFPHPLAGDPPIDTDASTHNVESYGIVDAMVWKATQGLVNSFRGQLDLPQLAEEDAGMLNTSQVPCCFLWDDALCPRPQNWGQHLDIVGHAPPHSAASWEPPEDLAAFCKKEDPPIWMDLQNMDDATARNLAEIAATCAADLGYNLVFSFGPKQTIPDSVRAPDHVYVLEGGAQTAKQQTWLLEHSAAVVQEGEMRQVAAAMRAGRPTMLLAELEEHHFWAERAFLSGAGTSPCSRKLVTPEVLREGLQELMGSSLKVEAQRIAEEIRLNEDPIQLLRSAFYENLPVVSTVCDVSIFLPDAHPLLAHNFVPEIGLKMNCIVAAVVCDELYDFRVMPRYQYGAKTWVLQQAPLASKSRRGNLIGAFCRQSVRRPKGTVRPSSGIMLINRADEGAILEKQQSTPTRMNIQVNTDVYRALDKRRRCTTMDVDLAAISPARKHDIMNAYTQACRAVKAFQILDKDGSGFLGIHECTTDLLQASGIAESLMDGDQVFEGMDVLRDGKINFTEFCWAMKRNSSE</sequence>
<feature type="domain" description="TH1" evidence="2">
    <location>
        <begin position="1"/>
        <end position="168"/>
    </location>
</feature>
<dbReference type="InterPro" id="IPR011992">
    <property type="entry name" value="EF-hand-dom_pair"/>
</dbReference>
<dbReference type="PANTHER" id="PTHR48050">
    <property type="entry name" value="STEROL 3-BETA-GLUCOSYLTRANSFERASE"/>
    <property type="match status" value="1"/>
</dbReference>
<dbReference type="Proteomes" id="UP001190700">
    <property type="component" value="Unassembled WGS sequence"/>
</dbReference>
<organism evidence="3 4">
    <name type="scientific">Cymbomonas tetramitiformis</name>
    <dbReference type="NCBI Taxonomy" id="36881"/>
    <lineage>
        <taxon>Eukaryota</taxon>
        <taxon>Viridiplantae</taxon>
        <taxon>Chlorophyta</taxon>
        <taxon>Pyramimonadophyceae</taxon>
        <taxon>Pyramimonadales</taxon>
        <taxon>Pyramimonadaceae</taxon>
        <taxon>Cymbomonas</taxon>
    </lineage>
</organism>
<evidence type="ECO:0000313" key="4">
    <source>
        <dbReference type="Proteomes" id="UP001190700"/>
    </source>
</evidence>
<dbReference type="EMBL" id="LGRX02015901">
    <property type="protein sequence ID" value="KAK3262875.1"/>
    <property type="molecule type" value="Genomic_DNA"/>
</dbReference>
<dbReference type="SUPFAM" id="SSF47473">
    <property type="entry name" value="EF-hand"/>
    <property type="match status" value="1"/>
</dbReference>
<comment type="caution">
    <text evidence="3">The sequence shown here is derived from an EMBL/GenBank/DDBJ whole genome shotgun (WGS) entry which is preliminary data.</text>
</comment>
<reference evidence="3 4" key="1">
    <citation type="journal article" date="2015" name="Genome Biol. Evol.">
        <title>Comparative Genomics of a Bacterivorous Green Alga Reveals Evolutionary Causalities and Consequences of Phago-Mixotrophic Mode of Nutrition.</title>
        <authorList>
            <person name="Burns J.A."/>
            <person name="Paasch A."/>
            <person name="Narechania A."/>
            <person name="Kim E."/>
        </authorList>
    </citation>
    <scope>NUCLEOTIDE SEQUENCE [LARGE SCALE GENOMIC DNA]</scope>
    <source>
        <strain evidence="3 4">PLY_AMNH</strain>
    </source>
</reference>
<gene>
    <name evidence="3" type="ORF">CYMTET_28296</name>
</gene>
<dbReference type="Gene3D" id="3.40.50.2000">
    <property type="entry name" value="Glycogen Phosphorylase B"/>
    <property type="match status" value="3"/>
</dbReference>
<dbReference type="Pfam" id="PF13499">
    <property type="entry name" value="EF-hand_7"/>
    <property type="match status" value="1"/>
</dbReference>
<dbReference type="CDD" id="cd00051">
    <property type="entry name" value="EFh"/>
    <property type="match status" value="1"/>
</dbReference>